<accession>W4JT93</accession>
<dbReference type="OrthoDB" id="4456959at2759"/>
<dbReference type="GO" id="GO:0006351">
    <property type="term" value="P:DNA-templated transcription"/>
    <property type="evidence" value="ECO:0007669"/>
    <property type="project" value="InterPro"/>
</dbReference>
<name>W4JT93_HETIT</name>
<dbReference type="AlphaFoldDB" id="W4JT93"/>
<dbReference type="RefSeq" id="XP_009551230.1">
    <property type="nucleotide sequence ID" value="XM_009552935.1"/>
</dbReference>
<dbReference type="Gene3D" id="4.10.240.10">
    <property type="entry name" value="Zn(2)-C6 fungal-type DNA-binding domain"/>
    <property type="match status" value="1"/>
</dbReference>
<sequence>MSSPDERPSGPSSRKARKEAKRQQAKRACDRCRQQKARCSALAGPGSRCSNCELADAECTFLYVKKQRIPRNSQAYVNHLENRIKTIEGFLRKALPDVDIHEGLLLPESRTNAEGMAAVAQPAYPQLSTCAPLTQDRPSVATTPEEPEPSDDDYQYRLPALEAKLQHLSIQHYYTAWLGKSSEANLVKQAVEARSEYSAEQKGSNSFSFRLRADFWKPFPWEHVGPEVRLKKYDFPAPDLLSDLVALYFKHTNLLAPLFHRPTFDRSVADGLHHQNDGFARVLLLVCAVGAKFSDDPRVLLEGMSDWHSAGHKWYSQVEVSPVWGQGTATLYDLQMHAVAVVYLWGSPTQACWITAGVGLRLAVDVGAHRKRFYKPQPTVQDELWKRAFWVLLSIDVMMSFVFGRPCAIQEEEYDVDPPIECDDEYWCPSDPAQAFKQPQGKPCAVTFFIMMMKLAQVQSCAIRTIYATGKSKAMLGFQGPEWEQRVVSKLDAELNKWLNSIPEYLRWEIAPEGDYSVQSAVLYCEFYILKILIHRPFFSAPVPPTPLSLSSLAVCTNAAKSCIRVITVAREKQSGAATPPFAQHAAFLSAIALWVSICAMKRYGSSIDAAEEIKVIYPCVEILTEAEGRWHLTGRLRDILVDIVSDVLPKSFALSGKEREVVDSDALSRQAPLFLGSGAKVPTFQATTMHSGSNPPQQNGTRMWTGLTVPSTFKFSPSAIQSVDSGRQTVPAAFQSTDLLLPNQMFNIAGLRPAPSLLTAGTAWDGLAPPQHSLPTPMHDFASLETELTNALTISSLPVPGSLRFASSEAYPLHPSAPSSNMDILHAAPLPGEYTYPVLDPSTLGSWPGPGIQGMVPVEGEMSSMWDPMPSSFGLDDWDMYLQNHHQGQEGPGAQEP</sequence>
<dbReference type="Pfam" id="PF00172">
    <property type="entry name" value="Zn_clus"/>
    <property type="match status" value="1"/>
</dbReference>
<evidence type="ECO:0000256" key="3">
    <source>
        <dbReference type="SAM" id="MobiDB-lite"/>
    </source>
</evidence>
<feature type="region of interest" description="Disordered" evidence="3">
    <location>
        <begin position="1"/>
        <end position="29"/>
    </location>
</feature>
<dbReference type="GO" id="GO:0000981">
    <property type="term" value="F:DNA-binding transcription factor activity, RNA polymerase II-specific"/>
    <property type="evidence" value="ECO:0007669"/>
    <property type="project" value="InterPro"/>
</dbReference>
<feature type="domain" description="Zn(2)-C6 fungal-type" evidence="4">
    <location>
        <begin position="28"/>
        <end position="61"/>
    </location>
</feature>
<protein>
    <recommendedName>
        <fullName evidence="4">Zn(2)-C6 fungal-type domain-containing protein</fullName>
    </recommendedName>
</protein>
<feature type="compositionally biased region" description="Basic residues" evidence="3">
    <location>
        <begin position="14"/>
        <end position="25"/>
    </location>
</feature>
<organism evidence="5 6">
    <name type="scientific">Heterobasidion irregulare (strain TC 32-1)</name>
    <dbReference type="NCBI Taxonomy" id="747525"/>
    <lineage>
        <taxon>Eukaryota</taxon>
        <taxon>Fungi</taxon>
        <taxon>Dikarya</taxon>
        <taxon>Basidiomycota</taxon>
        <taxon>Agaricomycotina</taxon>
        <taxon>Agaricomycetes</taxon>
        <taxon>Russulales</taxon>
        <taxon>Bondarzewiaceae</taxon>
        <taxon>Heterobasidion</taxon>
        <taxon>Heterobasidion annosum species complex</taxon>
    </lineage>
</organism>
<dbReference type="InterPro" id="IPR050987">
    <property type="entry name" value="AtrR-like"/>
</dbReference>
<dbReference type="Pfam" id="PF04082">
    <property type="entry name" value="Fungal_trans"/>
    <property type="match status" value="1"/>
</dbReference>
<dbReference type="PROSITE" id="PS00463">
    <property type="entry name" value="ZN2_CY6_FUNGAL_1"/>
    <property type="match status" value="1"/>
</dbReference>
<dbReference type="EMBL" id="KI925464">
    <property type="protein sequence ID" value="ETW76305.1"/>
    <property type="molecule type" value="Genomic_DNA"/>
</dbReference>
<evidence type="ECO:0000313" key="6">
    <source>
        <dbReference type="Proteomes" id="UP000030671"/>
    </source>
</evidence>
<dbReference type="InterPro" id="IPR001138">
    <property type="entry name" value="Zn2Cys6_DnaBD"/>
</dbReference>
<dbReference type="PROSITE" id="PS50048">
    <property type="entry name" value="ZN2_CY6_FUNGAL_2"/>
    <property type="match status" value="1"/>
</dbReference>
<dbReference type="PANTHER" id="PTHR46910">
    <property type="entry name" value="TRANSCRIPTION FACTOR PDR1"/>
    <property type="match status" value="1"/>
</dbReference>
<dbReference type="eggNOG" id="ENOG502QSY2">
    <property type="taxonomic scope" value="Eukaryota"/>
</dbReference>
<dbReference type="CDD" id="cd00067">
    <property type="entry name" value="GAL4"/>
    <property type="match status" value="1"/>
</dbReference>
<dbReference type="InterPro" id="IPR036864">
    <property type="entry name" value="Zn2-C6_fun-type_DNA-bd_sf"/>
</dbReference>
<dbReference type="SMART" id="SM00906">
    <property type="entry name" value="Fungal_trans"/>
    <property type="match status" value="1"/>
</dbReference>
<dbReference type="GO" id="GO:0003677">
    <property type="term" value="F:DNA binding"/>
    <property type="evidence" value="ECO:0007669"/>
    <property type="project" value="InterPro"/>
</dbReference>
<dbReference type="InterPro" id="IPR007219">
    <property type="entry name" value="XnlR_reg_dom"/>
</dbReference>
<dbReference type="Proteomes" id="UP000030671">
    <property type="component" value="Unassembled WGS sequence"/>
</dbReference>
<evidence type="ECO:0000256" key="1">
    <source>
        <dbReference type="ARBA" id="ARBA00022723"/>
    </source>
</evidence>
<keyword evidence="1" id="KW-0479">Metal-binding</keyword>
<dbReference type="SMART" id="SM00066">
    <property type="entry name" value="GAL4"/>
    <property type="match status" value="1"/>
</dbReference>
<reference evidence="5 6" key="1">
    <citation type="journal article" date="2012" name="New Phytol.">
        <title>Insight into trade-off between wood decay and parasitism from the genome of a fungal forest pathogen.</title>
        <authorList>
            <person name="Olson A."/>
            <person name="Aerts A."/>
            <person name="Asiegbu F."/>
            <person name="Belbahri L."/>
            <person name="Bouzid O."/>
            <person name="Broberg A."/>
            <person name="Canback B."/>
            <person name="Coutinho P.M."/>
            <person name="Cullen D."/>
            <person name="Dalman K."/>
            <person name="Deflorio G."/>
            <person name="van Diepen L.T."/>
            <person name="Dunand C."/>
            <person name="Duplessis S."/>
            <person name="Durling M."/>
            <person name="Gonthier P."/>
            <person name="Grimwood J."/>
            <person name="Fossdal C.G."/>
            <person name="Hansson D."/>
            <person name="Henrissat B."/>
            <person name="Hietala A."/>
            <person name="Himmelstrand K."/>
            <person name="Hoffmeister D."/>
            <person name="Hogberg N."/>
            <person name="James T.Y."/>
            <person name="Karlsson M."/>
            <person name="Kohler A."/>
            <person name="Kues U."/>
            <person name="Lee Y.H."/>
            <person name="Lin Y.C."/>
            <person name="Lind M."/>
            <person name="Lindquist E."/>
            <person name="Lombard V."/>
            <person name="Lucas S."/>
            <person name="Lunden K."/>
            <person name="Morin E."/>
            <person name="Murat C."/>
            <person name="Park J."/>
            <person name="Raffaello T."/>
            <person name="Rouze P."/>
            <person name="Salamov A."/>
            <person name="Schmutz J."/>
            <person name="Solheim H."/>
            <person name="Stahlberg J."/>
            <person name="Velez H."/>
            <person name="de Vries R.P."/>
            <person name="Wiebenga A."/>
            <person name="Woodward S."/>
            <person name="Yakovlev I."/>
            <person name="Garbelotto M."/>
            <person name="Martin F."/>
            <person name="Grigoriev I.V."/>
            <person name="Stenlid J."/>
        </authorList>
    </citation>
    <scope>NUCLEOTIDE SEQUENCE [LARGE SCALE GENOMIC DNA]</scope>
    <source>
        <strain evidence="5 6">TC 32-1</strain>
    </source>
</reference>
<gene>
    <name evidence="5" type="ORF">HETIRDRAFT_460734</name>
</gene>
<evidence type="ECO:0000259" key="4">
    <source>
        <dbReference type="PROSITE" id="PS50048"/>
    </source>
</evidence>
<proteinExistence type="predicted"/>
<dbReference type="KEGG" id="hir:HETIRDRAFT_460734"/>
<dbReference type="InParanoid" id="W4JT93"/>
<keyword evidence="6" id="KW-1185">Reference proteome</keyword>
<dbReference type="PANTHER" id="PTHR46910:SF1">
    <property type="entry name" value="MISCELLANEOUS ZN(II)2CYS6 TRANSCRIPTION FACTOR (EUROFUNG)-RELATED"/>
    <property type="match status" value="1"/>
</dbReference>
<dbReference type="GeneID" id="20677105"/>
<dbReference type="GO" id="GO:0008270">
    <property type="term" value="F:zinc ion binding"/>
    <property type="evidence" value="ECO:0007669"/>
    <property type="project" value="InterPro"/>
</dbReference>
<dbReference type="HOGENOM" id="CLU_006019_2_2_1"/>
<dbReference type="SUPFAM" id="SSF57701">
    <property type="entry name" value="Zn2/Cys6 DNA-binding domain"/>
    <property type="match status" value="1"/>
</dbReference>
<evidence type="ECO:0000256" key="2">
    <source>
        <dbReference type="ARBA" id="ARBA00023242"/>
    </source>
</evidence>
<keyword evidence="2" id="KW-0539">Nucleus</keyword>
<evidence type="ECO:0000313" key="5">
    <source>
        <dbReference type="EMBL" id="ETW76305.1"/>
    </source>
</evidence>
<dbReference type="CDD" id="cd12148">
    <property type="entry name" value="fungal_TF_MHR"/>
    <property type="match status" value="1"/>
</dbReference>